<evidence type="ECO:0000256" key="4">
    <source>
        <dbReference type="ARBA" id="ARBA00023128"/>
    </source>
</evidence>
<keyword evidence="5" id="KW-0687">Ribonucleoprotein</keyword>
<feature type="region of interest" description="Disordered" evidence="7">
    <location>
        <begin position="212"/>
        <end position="232"/>
    </location>
</feature>
<dbReference type="GO" id="GO:0005739">
    <property type="term" value="C:mitochondrion"/>
    <property type="evidence" value="ECO:0007669"/>
    <property type="project" value="UniProtKB-SubCell"/>
</dbReference>
<evidence type="ECO:0000313" key="8">
    <source>
        <dbReference type="EMBL" id="KAK0671927.1"/>
    </source>
</evidence>
<dbReference type="EMBL" id="JAULSY010000017">
    <property type="protein sequence ID" value="KAK0671927.1"/>
    <property type="molecule type" value="Genomic_DNA"/>
</dbReference>
<evidence type="ECO:0000256" key="6">
    <source>
        <dbReference type="ARBA" id="ARBA00035183"/>
    </source>
</evidence>
<dbReference type="GO" id="GO:1990904">
    <property type="term" value="C:ribonucleoprotein complex"/>
    <property type="evidence" value="ECO:0007669"/>
    <property type="project" value="UniProtKB-KW"/>
</dbReference>
<keyword evidence="3" id="KW-0689">Ribosomal protein</keyword>
<dbReference type="GO" id="GO:0005840">
    <property type="term" value="C:ribosome"/>
    <property type="evidence" value="ECO:0007669"/>
    <property type="project" value="UniProtKB-KW"/>
</dbReference>
<evidence type="ECO:0000256" key="3">
    <source>
        <dbReference type="ARBA" id="ARBA00022980"/>
    </source>
</evidence>
<sequence length="396" mass="43362">MRHLPRLRGAVSASLCCSSPTHIRTTAVAAVATTSSSTKTQSLQRRNLSTSLPRCDAVEAYAPPQGLKPPPQGWKTAVRPDKITDPAYEPAQDGLGLEEVGGLDGWWENPANYGTGRQWVGYGPAEKVIDPAVLEVAVYRALVEAMIARGGVKTLTARMFAVSDSLLGSEWGPETLTTTTVQTKLCVGSNGALEFKSTPPEPQLEQKVTEEVDTAATAKQEAEPTEGANETEVLEEAREEVEVKEAVEVQEEGLTEGPISSETAQALLKEIGHEWKKATIKDYVFKYFVAKRIQKLTGHIIPDGKLVAINTAGTLLREVVRPPKAKKLVEEIENKQLFQSLPNVRVFPRRVTPIDKEKMVGRWKVIREELERRGLPVIGTANIDNAIEKKWVTGAK</sequence>
<evidence type="ECO:0000256" key="1">
    <source>
        <dbReference type="ARBA" id="ARBA00004173"/>
    </source>
</evidence>
<gene>
    <name evidence="8" type="ORF">QBC41DRAFT_314791</name>
</gene>
<dbReference type="Pfam" id="PF10501">
    <property type="entry name" value="Ribosomal_L50"/>
    <property type="match status" value="1"/>
</dbReference>
<dbReference type="InterPro" id="IPR018305">
    <property type="entry name" value="Ribosomal_m50"/>
</dbReference>
<protein>
    <recommendedName>
        <fullName evidence="6">Large ribosomal subunit protein mL50</fullName>
    </recommendedName>
</protein>
<name>A0AA39ZIZ5_9PEZI</name>
<keyword evidence="4" id="KW-0496">Mitochondrion</keyword>
<keyword evidence="9" id="KW-1185">Reference proteome</keyword>
<reference evidence="8" key="1">
    <citation type="submission" date="2023-06" db="EMBL/GenBank/DDBJ databases">
        <title>Genome-scale phylogeny and comparative genomics of the fungal order Sordariales.</title>
        <authorList>
            <consortium name="Lawrence Berkeley National Laboratory"/>
            <person name="Hensen N."/>
            <person name="Bonometti L."/>
            <person name="Westerberg I."/>
            <person name="Brannstrom I.O."/>
            <person name="Guillou S."/>
            <person name="Cros-Aarteil S."/>
            <person name="Calhoun S."/>
            <person name="Haridas S."/>
            <person name="Kuo A."/>
            <person name="Mondo S."/>
            <person name="Pangilinan J."/>
            <person name="Riley R."/>
            <person name="Labutti K."/>
            <person name="Andreopoulos B."/>
            <person name="Lipzen A."/>
            <person name="Chen C."/>
            <person name="Yanf M."/>
            <person name="Daum C."/>
            <person name="Ng V."/>
            <person name="Clum A."/>
            <person name="Steindorff A."/>
            <person name="Ohm R."/>
            <person name="Martin F."/>
            <person name="Silar P."/>
            <person name="Natvig D."/>
            <person name="Lalanne C."/>
            <person name="Gautier V."/>
            <person name="Ament-Velasquez S.L."/>
            <person name="Kruys A."/>
            <person name="Hutchinson M.I."/>
            <person name="Powell A.J."/>
            <person name="Barry K."/>
            <person name="Miller A.N."/>
            <person name="Grigoriev I.V."/>
            <person name="Debuchy R."/>
            <person name="Gladieux P."/>
            <person name="Thoren M.H."/>
            <person name="Johannesson H."/>
        </authorList>
    </citation>
    <scope>NUCLEOTIDE SEQUENCE</scope>
    <source>
        <strain evidence="8">CBS 307.81</strain>
    </source>
</reference>
<comment type="subcellular location">
    <subcellularLocation>
        <location evidence="1">Mitochondrion</location>
    </subcellularLocation>
</comment>
<proteinExistence type="inferred from homology"/>
<dbReference type="Proteomes" id="UP001174997">
    <property type="component" value="Unassembled WGS sequence"/>
</dbReference>
<comment type="similarity">
    <text evidence="2">Belongs to the mitochondrion-specific ribosomal protein mL50 family.</text>
</comment>
<evidence type="ECO:0000256" key="5">
    <source>
        <dbReference type="ARBA" id="ARBA00023274"/>
    </source>
</evidence>
<evidence type="ECO:0000313" key="9">
    <source>
        <dbReference type="Proteomes" id="UP001174997"/>
    </source>
</evidence>
<comment type="caution">
    <text evidence="8">The sequence shown here is derived from an EMBL/GenBank/DDBJ whole genome shotgun (WGS) entry which is preliminary data.</text>
</comment>
<evidence type="ECO:0000256" key="7">
    <source>
        <dbReference type="SAM" id="MobiDB-lite"/>
    </source>
</evidence>
<accession>A0AA39ZIZ5</accession>
<evidence type="ECO:0000256" key="2">
    <source>
        <dbReference type="ARBA" id="ARBA00008860"/>
    </source>
</evidence>
<organism evidence="8 9">
    <name type="scientific">Cercophora samala</name>
    <dbReference type="NCBI Taxonomy" id="330535"/>
    <lineage>
        <taxon>Eukaryota</taxon>
        <taxon>Fungi</taxon>
        <taxon>Dikarya</taxon>
        <taxon>Ascomycota</taxon>
        <taxon>Pezizomycotina</taxon>
        <taxon>Sordariomycetes</taxon>
        <taxon>Sordariomycetidae</taxon>
        <taxon>Sordariales</taxon>
        <taxon>Lasiosphaeriaceae</taxon>
        <taxon>Cercophora</taxon>
    </lineage>
</organism>
<dbReference type="AlphaFoldDB" id="A0AA39ZIZ5"/>